<feature type="signal peptide" evidence="1">
    <location>
        <begin position="1"/>
        <end position="21"/>
    </location>
</feature>
<evidence type="ECO:0000313" key="2">
    <source>
        <dbReference type="EMBL" id="EYC00193.1"/>
    </source>
</evidence>
<keyword evidence="1" id="KW-0732">Signal</keyword>
<organism evidence="2 3">
    <name type="scientific">Ancylostoma ceylanicum</name>
    <dbReference type="NCBI Taxonomy" id="53326"/>
    <lineage>
        <taxon>Eukaryota</taxon>
        <taxon>Metazoa</taxon>
        <taxon>Ecdysozoa</taxon>
        <taxon>Nematoda</taxon>
        <taxon>Chromadorea</taxon>
        <taxon>Rhabditida</taxon>
        <taxon>Rhabditina</taxon>
        <taxon>Rhabditomorpha</taxon>
        <taxon>Strongyloidea</taxon>
        <taxon>Ancylostomatidae</taxon>
        <taxon>Ancylostomatinae</taxon>
        <taxon>Ancylostoma</taxon>
    </lineage>
</organism>
<protein>
    <submittedName>
        <fullName evidence="2">Uncharacterized protein</fullName>
    </submittedName>
</protein>
<name>A0A016TC19_9BILA</name>
<keyword evidence="3" id="KW-1185">Reference proteome</keyword>
<gene>
    <name evidence="2" type="primary">Acey_s0117.g661</name>
    <name evidence="2" type="ORF">Y032_0117g661</name>
</gene>
<accession>A0A016TC19</accession>
<proteinExistence type="predicted"/>
<reference evidence="3" key="1">
    <citation type="journal article" date="2015" name="Nat. Genet.">
        <title>The genome and transcriptome of the zoonotic hookworm Ancylostoma ceylanicum identify infection-specific gene families.</title>
        <authorList>
            <person name="Schwarz E.M."/>
            <person name="Hu Y."/>
            <person name="Antoshechkin I."/>
            <person name="Miller M.M."/>
            <person name="Sternberg P.W."/>
            <person name="Aroian R.V."/>
        </authorList>
    </citation>
    <scope>NUCLEOTIDE SEQUENCE</scope>
    <source>
        <strain evidence="3">HY135</strain>
    </source>
</reference>
<dbReference type="Proteomes" id="UP000024635">
    <property type="component" value="Unassembled WGS sequence"/>
</dbReference>
<feature type="chain" id="PRO_5001490784" evidence="1">
    <location>
        <begin position="22"/>
        <end position="77"/>
    </location>
</feature>
<evidence type="ECO:0000313" key="3">
    <source>
        <dbReference type="Proteomes" id="UP000024635"/>
    </source>
</evidence>
<sequence length="77" mass="9021">MSPNWVHDVGLSMIFLTAVITQVKTPQLILPSLSDGRSFFHLHLFQILFMANFRTNDQDDHKEQIRIILLPEFQLKQ</sequence>
<comment type="caution">
    <text evidence="2">The sequence shown here is derived from an EMBL/GenBank/DDBJ whole genome shotgun (WGS) entry which is preliminary data.</text>
</comment>
<dbReference type="EMBL" id="JARK01001453">
    <property type="protein sequence ID" value="EYC00193.1"/>
    <property type="molecule type" value="Genomic_DNA"/>
</dbReference>
<dbReference type="AlphaFoldDB" id="A0A016TC19"/>
<evidence type="ECO:0000256" key="1">
    <source>
        <dbReference type="SAM" id="SignalP"/>
    </source>
</evidence>